<organism evidence="1 2">
    <name type="scientific">Actinoalloteichus hymeniacidonis</name>
    <dbReference type="NCBI Taxonomy" id="340345"/>
    <lineage>
        <taxon>Bacteria</taxon>
        <taxon>Bacillati</taxon>
        <taxon>Actinomycetota</taxon>
        <taxon>Actinomycetes</taxon>
        <taxon>Pseudonocardiales</taxon>
        <taxon>Pseudonocardiaceae</taxon>
        <taxon>Actinoalloteichus</taxon>
    </lineage>
</organism>
<dbReference type="SUPFAM" id="SSF160424">
    <property type="entry name" value="BH3703-like"/>
    <property type="match status" value="1"/>
</dbReference>
<dbReference type="RefSeq" id="WP_069846740.1">
    <property type="nucleotide sequence ID" value="NZ_CP014859.1"/>
</dbReference>
<gene>
    <name evidence="1" type="ORF">TL08_04300</name>
</gene>
<dbReference type="Proteomes" id="UP000095210">
    <property type="component" value="Chromosome"/>
</dbReference>
<sequence>MYPLQSLNEQELQQRIGGRLLAATPSGWHRIDLKALMAVAVRDLSLTVLTADGGSVPVAPTPELGEDLALLRQVTYRPEKGAWFSVRFTMDPPAAFRVSYNYTYEPQWVPPVPPEVFATDLLAFPRTAQYVPEWLASRLTQASGAVDPGSTTGTDHDA</sequence>
<evidence type="ECO:0000313" key="1">
    <source>
        <dbReference type="EMBL" id="AOS61690.1"/>
    </source>
</evidence>
<keyword evidence="2" id="KW-1185">Reference proteome</keyword>
<dbReference type="InterPro" id="IPR036170">
    <property type="entry name" value="YezG-like_sf"/>
</dbReference>
<reference evidence="2" key="1">
    <citation type="submission" date="2016-03" db="EMBL/GenBank/DDBJ databases">
        <title>Complete genome sequence of the type strain Actinoalloteichus hymeniacidonis DSM 45092.</title>
        <authorList>
            <person name="Schaffert L."/>
            <person name="Albersmeier A."/>
            <person name="Winkler A."/>
            <person name="Kalinowski J."/>
            <person name="Zotchev S."/>
            <person name="Ruckert C."/>
        </authorList>
    </citation>
    <scope>NUCLEOTIDE SEQUENCE [LARGE SCALE GENOMIC DNA]</scope>
    <source>
        <strain evidence="2">HPA177(T) (DSM 45092(T))</strain>
    </source>
</reference>
<dbReference type="AlphaFoldDB" id="A0AAC9HM15"/>
<accession>A0AAC9HM15</accession>
<dbReference type="KEGG" id="ahm:TL08_04300"/>
<name>A0AAC9HM15_9PSEU</name>
<protein>
    <submittedName>
        <fullName evidence="1">Uncharacterized protein</fullName>
    </submittedName>
</protein>
<evidence type="ECO:0000313" key="2">
    <source>
        <dbReference type="Proteomes" id="UP000095210"/>
    </source>
</evidence>
<proteinExistence type="predicted"/>
<dbReference type="EMBL" id="CP014859">
    <property type="protein sequence ID" value="AOS61690.1"/>
    <property type="molecule type" value="Genomic_DNA"/>
</dbReference>